<protein>
    <submittedName>
        <fullName evidence="1">Uncharacterized protein</fullName>
    </submittedName>
</protein>
<dbReference type="Proteomes" id="UP001153076">
    <property type="component" value="Unassembled WGS sequence"/>
</dbReference>
<reference evidence="1" key="1">
    <citation type="submission" date="2022-04" db="EMBL/GenBank/DDBJ databases">
        <title>Carnegiea gigantea Genome sequencing and assembly v2.</title>
        <authorList>
            <person name="Copetti D."/>
            <person name="Sanderson M.J."/>
            <person name="Burquez A."/>
            <person name="Wojciechowski M.F."/>
        </authorList>
    </citation>
    <scope>NUCLEOTIDE SEQUENCE</scope>
    <source>
        <strain evidence="1">SGP5-SGP5p</strain>
        <tissue evidence="1">Aerial part</tissue>
    </source>
</reference>
<dbReference type="AlphaFoldDB" id="A0A9Q1KYZ8"/>
<name>A0A9Q1KYZ8_9CARY</name>
<evidence type="ECO:0000313" key="2">
    <source>
        <dbReference type="Proteomes" id="UP001153076"/>
    </source>
</evidence>
<sequence length="156" mass="18219">MGRKSSFQGYRQVTAPICRWNCGLKFWRDCRPKPYSNVVFNSFQLPTDRNMVAFSALAVLDESLAWLDIDHRLGRFTPNKVDDAGSEEDPVKRHKDQYDEELNKEGLDAIDPQYNKCFRELEEKAIENAKKRWSGLPGRQSDLRQAYQNLNIFRSD</sequence>
<comment type="caution">
    <text evidence="1">The sequence shown here is derived from an EMBL/GenBank/DDBJ whole genome shotgun (WGS) entry which is preliminary data.</text>
</comment>
<gene>
    <name evidence="1" type="ORF">Cgig2_026906</name>
</gene>
<organism evidence="1 2">
    <name type="scientific">Carnegiea gigantea</name>
    <dbReference type="NCBI Taxonomy" id="171969"/>
    <lineage>
        <taxon>Eukaryota</taxon>
        <taxon>Viridiplantae</taxon>
        <taxon>Streptophyta</taxon>
        <taxon>Embryophyta</taxon>
        <taxon>Tracheophyta</taxon>
        <taxon>Spermatophyta</taxon>
        <taxon>Magnoliopsida</taxon>
        <taxon>eudicotyledons</taxon>
        <taxon>Gunneridae</taxon>
        <taxon>Pentapetalae</taxon>
        <taxon>Caryophyllales</taxon>
        <taxon>Cactineae</taxon>
        <taxon>Cactaceae</taxon>
        <taxon>Cactoideae</taxon>
        <taxon>Echinocereeae</taxon>
        <taxon>Carnegiea</taxon>
    </lineage>
</organism>
<evidence type="ECO:0000313" key="1">
    <source>
        <dbReference type="EMBL" id="KAJ8451097.1"/>
    </source>
</evidence>
<proteinExistence type="predicted"/>
<dbReference type="EMBL" id="JAKOGI010000011">
    <property type="protein sequence ID" value="KAJ8451097.1"/>
    <property type="molecule type" value="Genomic_DNA"/>
</dbReference>
<accession>A0A9Q1KYZ8</accession>
<keyword evidence="2" id="KW-1185">Reference proteome</keyword>